<protein>
    <submittedName>
        <fullName evidence="1">Uncharacterized protein</fullName>
    </submittedName>
</protein>
<proteinExistence type="predicted"/>
<evidence type="ECO:0000313" key="1">
    <source>
        <dbReference type="EMBL" id="CAE6442725.1"/>
    </source>
</evidence>
<dbReference type="Proteomes" id="UP000663850">
    <property type="component" value="Unassembled WGS sequence"/>
</dbReference>
<gene>
    <name evidence="2" type="ORF">RDB_LOCUS162707</name>
    <name evidence="1" type="ORF">RDB_LOCUS32005</name>
</gene>
<dbReference type="EMBL" id="CAJMWZ010001799">
    <property type="protein sequence ID" value="CAE6442725.1"/>
    <property type="molecule type" value="Genomic_DNA"/>
</dbReference>
<evidence type="ECO:0000313" key="3">
    <source>
        <dbReference type="Proteomes" id="UP000663850"/>
    </source>
</evidence>
<accession>A0A8H3AXA2</accession>
<dbReference type="AlphaFoldDB" id="A0A8H3AXA2"/>
<dbReference type="Proteomes" id="UP000663827">
    <property type="component" value="Unassembled WGS sequence"/>
</dbReference>
<name>A0A8H3AXA2_9AGAM</name>
<organism evidence="1 3">
    <name type="scientific">Rhizoctonia solani</name>
    <dbReference type="NCBI Taxonomy" id="456999"/>
    <lineage>
        <taxon>Eukaryota</taxon>
        <taxon>Fungi</taxon>
        <taxon>Dikarya</taxon>
        <taxon>Basidiomycota</taxon>
        <taxon>Agaricomycotina</taxon>
        <taxon>Agaricomycetes</taxon>
        <taxon>Cantharellales</taxon>
        <taxon>Ceratobasidiaceae</taxon>
        <taxon>Rhizoctonia</taxon>
    </lineage>
</organism>
<dbReference type="EMBL" id="CAJNJQ010005312">
    <property type="protein sequence ID" value="CAE7217840.1"/>
    <property type="molecule type" value="Genomic_DNA"/>
</dbReference>
<sequence>MSLATIYNSLPSVEFASDAFKDRDATFAKLAPLLATYDFQFGVCLVHRHCEIEDGEAMVADGNVSRPVRGGPQYPERWLPDGTPYEFNQEPTKSPPAELVRDFQTIVGKDALLGLYYSGDNHEEAPVPVGKTWFERTQGRDNIMELVDSDNLPEHIETGWIPGAPAPVTMTCSPFSHNPHPALVTMTCSPFSHNPHVSHGGPPVLVTMTCSPFSHNPHVV</sequence>
<reference evidence="1" key="1">
    <citation type="submission" date="2021-01" db="EMBL/GenBank/DDBJ databases">
        <authorList>
            <person name="Kaushik A."/>
        </authorList>
    </citation>
    <scope>NUCLEOTIDE SEQUENCE</scope>
    <source>
        <strain evidence="2">AG5</strain>
        <strain evidence="1">Type strain: AG8-Rh-89/</strain>
    </source>
</reference>
<evidence type="ECO:0000313" key="2">
    <source>
        <dbReference type="EMBL" id="CAE7217840.1"/>
    </source>
</evidence>
<comment type="caution">
    <text evidence="1">The sequence shown here is derived from an EMBL/GenBank/DDBJ whole genome shotgun (WGS) entry which is preliminary data.</text>
</comment>